<name>A0A6I9QM38_ELAGV</name>
<protein>
    <submittedName>
        <fullName evidence="11">Amino acid transporter AVT1C</fullName>
    </submittedName>
</protein>
<evidence type="ECO:0000256" key="1">
    <source>
        <dbReference type="ARBA" id="ARBA00004141"/>
    </source>
</evidence>
<proteinExistence type="inferred from homology"/>
<evidence type="ECO:0000313" key="10">
    <source>
        <dbReference type="Proteomes" id="UP000504607"/>
    </source>
</evidence>
<evidence type="ECO:0000259" key="9">
    <source>
        <dbReference type="Pfam" id="PF01490"/>
    </source>
</evidence>
<evidence type="ECO:0000256" key="6">
    <source>
        <dbReference type="ARBA" id="ARBA00023136"/>
    </source>
</evidence>
<dbReference type="InParanoid" id="A0A6I9QM38"/>
<feature type="transmembrane region" description="Helical" evidence="8">
    <location>
        <begin position="102"/>
        <end position="123"/>
    </location>
</feature>
<evidence type="ECO:0000256" key="2">
    <source>
        <dbReference type="ARBA" id="ARBA00022448"/>
    </source>
</evidence>
<evidence type="ECO:0000256" key="5">
    <source>
        <dbReference type="ARBA" id="ARBA00022989"/>
    </source>
</evidence>
<dbReference type="PANTHER" id="PTHR22950">
    <property type="entry name" value="AMINO ACID TRANSPORTER"/>
    <property type="match status" value="1"/>
</dbReference>
<keyword evidence="3 8" id="KW-0812">Transmembrane</keyword>
<keyword evidence="2" id="KW-0813">Transport</keyword>
<accession>A0A6I9QM38</accession>
<feature type="domain" description="Amino acid transporter transmembrane" evidence="9">
    <location>
        <begin position="7"/>
        <end position="194"/>
    </location>
</feature>
<dbReference type="Pfam" id="PF01490">
    <property type="entry name" value="Aa_trans"/>
    <property type="match status" value="1"/>
</dbReference>
<evidence type="ECO:0000256" key="7">
    <source>
        <dbReference type="ARBA" id="ARBA00049662"/>
    </source>
</evidence>
<comment type="similarity">
    <text evidence="7">Belongs to the amino acid/polyamine transporter 2 family. Amino acid/auxin permease (AAAP) (TC 2.A.18.5) subfamily.</text>
</comment>
<evidence type="ECO:0000313" key="11">
    <source>
        <dbReference type="RefSeq" id="XP_010911590.3"/>
    </source>
</evidence>
<evidence type="ECO:0000256" key="3">
    <source>
        <dbReference type="ARBA" id="ARBA00022692"/>
    </source>
</evidence>
<dbReference type="OrthoDB" id="655540at2759"/>
<gene>
    <name evidence="11" type="primary">LOC105037648</name>
</gene>
<dbReference type="GO" id="GO:0005774">
    <property type="term" value="C:vacuolar membrane"/>
    <property type="evidence" value="ECO:0007669"/>
    <property type="project" value="TreeGrafter"/>
</dbReference>
<evidence type="ECO:0000256" key="4">
    <source>
        <dbReference type="ARBA" id="ARBA00022970"/>
    </source>
</evidence>
<keyword evidence="5 8" id="KW-1133">Transmembrane helix</keyword>
<dbReference type="Proteomes" id="UP000504607">
    <property type="component" value="Unplaced"/>
</dbReference>
<dbReference type="PANTHER" id="PTHR22950:SF692">
    <property type="entry name" value="TRANSMEMBRANE AMINO ACID TRANSPORTER FAMILY PROTEIN"/>
    <property type="match status" value="1"/>
</dbReference>
<feature type="non-terminal residue" evidence="11">
    <location>
        <position position="1"/>
    </location>
</feature>
<feature type="transmembrane region" description="Helical" evidence="8">
    <location>
        <begin position="60"/>
        <end position="82"/>
    </location>
</feature>
<comment type="subcellular location">
    <subcellularLocation>
        <location evidence="1">Membrane</location>
        <topology evidence="1">Multi-pass membrane protein</topology>
    </subcellularLocation>
</comment>
<sequence length="217" mass="23393">PLVLQAGCVEYIILESDNLSTLFPNAHLDIGGLHLNCHILFAIVATLIVLPTTWLRDLSLLSYISAGGVVASVLVVFSLFWVGLVDEVGFQSGGTSLNLSGIPISIGIYGFCYSGHAVFPNIYSSLKERSQYPSVLFTSFAICTTMFAGVAVMGYLMFGESALSQFTLNMPHNLAASKLAVWTTVVNPVSKYPLSDCSIFLFEGKFAKGTCCFTFQS</sequence>
<keyword evidence="4" id="KW-0029">Amino-acid transport</keyword>
<feature type="transmembrane region" description="Helical" evidence="8">
    <location>
        <begin position="33"/>
        <end position="53"/>
    </location>
</feature>
<dbReference type="AlphaFoldDB" id="A0A6I9QM38"/>
<keyword evidence="6 8" id="KW-0472">Membrane</keyword>
<organism evidence="10 11">
    <name type="scientific">Elaeis guineensis var. tenera</name>
    <name type="common">Oil palm</name>
    <dbReference type="NCBI Taxonomy" id="51953"/>
    <lineage>
        <taxon>Eukaryota</taxon>
        <taxon>Viridiplantae</taxon>
        <taxon>Streptophyta</taxon>
        <taxon>Embryophyta</taxon>
        <taxon>Tracheophyta</taxon>
        <taxon>Spermatophyta</taxon>
        <taxon>Magnoliopsida</taxon>
        <taxon>Liliopsida</taxon>
        <taxon>Arecaceae</taxon>
        <taxon>Arecoideae</taxon>
        <taxon>Cocoseae</taxon>
        <taxon>Elaeidinae</taxon>
        <taxon>Elaeis</taxon>
    </lineage>
</organism>
<evidence type="ECO:0000256" key="8">
    <source>
        <dbReference type="SAM" id="Phobius"/>
    </source>
</evidence>
<dbReference type="InterPro" id="IPR013057">
    <property type="entry name" value="AA_transpt_TM"/>
</dbReference>
<keyword evidence="10" id="KW-1185">Reference proteome</keyword>
<feature type="transmembrane region" description="Helical" evidence="8">
    <location>
        <begin position="135"/>
        <end position="158"/>
    </location>
</feature>
<dbReference type="RefSeq" id="XP_010911590.3">
    <property type="nucleotide sequence ID" value="XM_010913288.3"/>
</dbReference>
<reference evidence="11" key="1">
    <citation type="submission" date="2025-08" db="UniProtKB">
        <authorList>
            <consortium name="RefSeq"/>
        </authorList>
    </citation>
    <scope>IDENTIFICATION</scope>
</reference>
<dbReference type="GO" id="GO:0015179">
    <property type="term" value="F:L-amino acid transmembrane transporter activity"/>
    <property type="evidence" value="ECO:0007669"/>
    <property type="project" value="TreeGrafter"/>
</dbReference>